<protein>
    <submittedName>
        <fullName evidence="1">Uncharacterized protein</fullName>
    </submittedName>
</protein>
<proteinExistence type="predicted"/>
<dbReference type="EMBL" id="HBUF01606078">
    <property type="protein sequence ID" value="CAG6777575.1"/>
    <property type="molecule type" value="Transcribed_RNA"/>
</dbReference>
<evidence type="ECO:0000313" key="1">
    <source>
        <dbReference type="EMBL" id="CAG6777575.1"/>
    </source>
</evidence>
<dbReference type="AlphaFoldDB" id="A0A8D9B3P3"/>
<sequence length="127" mass="14589">MYDLLMIHVLFCSQADDIDFFKFRTVNRTTVSVRLAKSLEDLVDSPNPQNVLKFRLVCEYDDSGDTVRTSLGELCEWRSLKGSKVRISSGEVCGWRSFKGSKVRIRSGEVCGCYFRVSKVIKRHTLR</sequence>
<accession>A0A8D9B3P3</accession>
<organism evidence="1">
    <name type="scientific">Cacopsylla melanoneura</name>
    <dbReference type="NCBI Taxonomy" id="428564"/>
    <lineage>
        <taxon>Eukaryota</taxon>
        <taxon>Metazoa</taxon>
        <taxon>Ecdysozoa</taxon>
        <taxon>Arthropoda</taxon>
        <taxon>Hexapoda</taxon>
        <taxon>Insecta</taxon>
        <taxon>Pterygota</taxon>
        <taxon>Neoptera</taxon>
        <taxon>Paraneoptera</taxon>
        <taxon>Hemiptera</taxon>
        <taxon>Sternorrhyncha</taxon>
        <taxon>Psylloidea</taxon>
        <taxon>Psyllidae</taxon>
        <taxon>Psyllinae</taxon>
        <taxon>Cacopsylla</taxon>
    </lineage>
</organism>
<name>A0A8D9B3P3_9HEMI</name>
<reference evidence="1" key="1">
    <citation type="submission" date="2021-05" db="EMBL/GenBank/DDBJ databases">
        <authorList>
            <person name="Alioto T."/>
            <person name="Alioto T."/>
            <person name="Gomez Garrido J."/>
        </authorList>
    </citation>
    <scope>NUCLEOTIDE SEQUENCE</scope>
</reference>